<protein>
    <submittedName>
        <fullName evidence="6">Acyl-coenzyme A synthetase/AMP-(Fatty) acid ligase/pimeloyl-ACP methyl ester carboxylesterase</fullName>
    </submittedName>
</protein>
<evidence type="ECO:0000313" key="6">
    <source>
        <dbReference type="EMBL" id="MBB3022547.1"/>
    </source>
</evidence>
<name>A0A839QYR3_9MICO</name>
<accession>A0A839QYR3</accession>
<dbReference type="InterPro" id="IPR029058">
    <property type="entry name" value="AB_hydrolase_fold"/>
</dbReference>
<reference evidence="6 7" key="1">
    <citation type="submission" date="2020-08" db="EMBL/GenBank/DDBJ databases">
        <title>Sequencing the genomes of 1000 actinobacteria strains.</title>
        <authorList>
            <person name="Klenk H.-P."/>
        </authorList>
    </citation>
    <scope>NUCLEOTIDE SEQUENCE [LARGE SCALE GENOMIC DNA]</scope>
    <source>
        <strain evidence="6 7">DSM 23040</strain>
    </source>
</reference>
<gene>
    <name evidence="6" type="ORF">FHX50_000795</name>
</gene>
<dbReference type="AlphaFoldDB" id="A0A839QYR3"/>
<dbReference type="GO" id="GO:0006631">
    <property type="term" value="P:fatty acid metabolic process"/>
    <property type="evidence" value="ECO:0007669"/>
    <property type="project" value="TreeGrafter"/>
</dbReference>
<dbReference type="InterPro" id="IPR000073">
    <property type="entry name" value="AB_hydrolase_1"/>
</dbReference>
<dbReference type="Pfam" id="PF00501">
    <property type="entry name" value="AMP-binding"/>
    <property type="match status" value="1"/>
</dbReference>
<comment type="similarity">
    <text evidence="1">Belongs to the ATP-dependent AMP-binding enzyme family.</text>
</comment>
<dbReference type="Gene3D" id="3.40.50.12780">
    <property type="entry name" value="N-terminal domain of ligase-like"/>
    <property type="match status" value="1"/>
</dbReference>
<feature type="compositionally biased region" description="Polar residues" evidence="3">
    <location>
        <begin position="1"/>
        <end position="10"/>
    </location>
</feature>
<evidence type="ECO:0000259" key="4">
    <source>
        <dbReference type="Pfam" id="PF00501"/>
    </source>
</evidence>
<feature type="domain" description="AMP-dependent synthetase/ligase" evidence="4">
    <location>
        <begin position="362"/>
        <end position="743"/>
    </location>
</feature>
<dbReference type="SUPFAM" id="SSF53474">
    <property type="entry name" value="alpha/beta-Hydrolases"/>
    <property type="match status" value="1"/>
</dbReference>
<evidence type="ECO:0000256" key="3">
    <source>
        <dbReference type="SAM" id="MobiDB-lite"/>
    </source>
</evidence>
<comment type="caution">
    <text evidence="6">The sequence shown here is derived from an EMBL/GenBank/DDBJ whole genome shotgun (WGS) entry which is preliminary data.</text>
</comment>
<dbReference type="InterPro" id="IPR020845">
    <property type="entry name" value="AMP-binding_CS"/>
</dbReference>
<feature type="region of interest" description="Disordered" evidence="3">
    <location>
        <begin position="1"/>
        <end position="26"/>
    </location>
</feature>
<dbReference type="GO" id="GO:0031956">
    <property type="term" value="F:medium-chain fatty acid-CoA ligase activity"/>
    <property type="evidence" value="ECO:0007669"/>
    <property type="project" value="TreeGrafter"/>
</dbReference>
<evidence type="ECO:0000256" key="2">
    <source>
        <dbReference type="ARBA" id="ARBA00022598"/>
    </source>
</evidence>
<dbReference type="EMBL" id="JACHWP010000001">
    <property type="protein sequence ID" value="MBB3022547.1"/>
    <property type="molecule type" value="Genomic_DNA"/>
</dbReference>
<organism evidence="6 7">
    <name type="scientific">Helcobacillus massiliensis</name>
    <dbReference type="NCBI Taxonomy" id="521392"/>
    <lineage>
        <taxon>Bacteria</taxon>
        <taxon>Bacillati</taxon>
        <taxon>Actinomycetota</taxon>
        <taxon>Actinomycetes</taxon>
        <taxon>Micrococcales</taxon>
        <taxon>Dermabacteraceae</taxon>
        <taxon>Helcobacillus</taxon>
    </lineage>
</organism>
<dbReference type="PROSITE" id="PS00455">
    <property type="entry name" value="AMP_BINDING"/>
    <property type="match status" value="1"/>
</dbReference>
<dbReference type="Pfam" id="PF00561">
    <property type="entry name" value="Abhydrolase_1"/>
    <property type="match status" value="1"/>
</dbReference>
<dbReference type="SUPFAM" id="SSF56801">
    <property type="entry name" value="Acetyl-CoA synthetase-like"/>
    <property type="match status" value="1"/>
</dbReference>
<evidence type="ECO:0000259" key="5">
    <source>
        <dbReference type="Pfam" id="PF00561"/>
    </source>
</evidence>
<dbReference type="Proteomes" id="UP000568050">
    <property type="component" value="Unassembled WGS sequence"/>
</dbReference>
<feature type="domain" description="AB hydrolase-1" evidence="5">
    <location>
        <begin position="63"/>
        <end position="298"/>
    </location>
</feature>
<keyword evidence="2 6" id="KW-0436">Ligase</keyword>
<dbReference type="InterPro" id="IPR045851">
    <property type="entry name" value="AMP-bd_C_sf"/>
</dbReference>
<evidence type="ECO:0000256" key="1">
    <source>
        <dbReference type="ARBA" id="ARBA00006432"/>
    </source>
</evidence>
<proteinExistence type="inferred from homology"/>
<keyword evidence="7" id="KW-1185">Reference proteome</keyword>
<dbReference type="PANTHER" id="PTHR43201">
    <property type="entry name" value="ACYL-COA SYNTHETASE"/>
    <property type="match status" value="1"/>
</dbReference>
<dbReference type="Gene3D" id="3.30.300.30">
    <property type="match status" value="1"/>
</dbReference>
<dbReference type="PANTHER" id="PTHR43201:SF5">
    <property type="entry name" value="MEDIUM-CHAIN ACYL-COA LIGASE ACSF2, MITOCHONDRIAL"/>
    <property type="match status" value="1"/>
</dbReference>
<dbReference type="RefSeq" id="WP_343064035.1">
    <property type="nucleotide sequence ID" value="NZ_CBCSFZ010000007.1"/>
</dbReference>
<dbReference type="InterPro" id="IPR000873">
    <property type="entry name" value="AMP-dep_synth/lig_dom"/>
</dbReference>
<dbReference type="Gene3D" id="3.40.50.1820">
    <property type="entry name" value="alpha/beta hydrolase"/>
    <property type="match status" value="1"/>
</dbReference>
<sequence>MTIGHQSTDAGRTAAPEIPEQPGVDPRLHRFATVKDSFGDDRQWHYLDNIDLLAERGVTPRGTILAVHGNPTYSFLFRTLFRDDIDWRVIAVDQLEMGYSERTKRIRGLQDRITDLSLFTDSLGLRGPIVTVGHDWGGIISIGWALDNKHDVVGMILTNTAIYQGLGESLPKALQIASAPSIIRTMTSGTDAFLRGTINLSKPPLPSEVKAAYLAPYRGSKRRAGIEQFVADIPADAMHPSRATLERLAEGLKDMKVPSLFLWGPRDVVFSDRFLRDLFERVPHAQVHRFENASHLVWDDADVAGTIAEWLQDVYGDQKPGDTAVPSLERGPKAVSTFADQPPHVPLGSRITELAEDPATADLSAVVEMNGGPDGGRRTITWRRLEERIADLSAGMLAHGIRRGSRVSVLVEPGADLTAVLYSCLRIGAVAVVADAGLGVKGLTRAVVGSHPDFIIGIDRALIGAKVLGWPGQKISVQTLPTVDRAVLGVTTSMAELMNEGSQMRALAADTRAEDLDPDEDALILFTSGSTGPAKGAAYTHRQASAMFSAVGETLQLRPERGLVAGFAPFALLGPSLGAPSVVPDMDVTRPGELTAAALADAVDALGSPAVFTAPAALKNIIDTAGELTTEQREALARVPSFFSAGAPIPAPLLRQLRTLMPNAQSFSPYGMTECLAVAAIDLDGIEEAGSGNGVCVGRPVPRVEIAIAPVDELGRAADHAVTTAGVTGEILVRAAHVRDRYLMLWRTTREAMRIEGYHATGDIGHLDDQGRLWVEGRLAHVIPTAEGVRTPVVIEQAVESVEGVRRAGVCGVGPAGTQQIIAVVEMEEDHRPGRPAQPKPAPHELEDSIRRTVRERTGAEVTAVFTTTTLPTDIRHNSKIDRTRLAAWAEVALSGKKAKL</sequence>
<evidence type="ECO:0000313" key="7">
    <source>
        <dbReference type="Proteomes" id="UP000568050"/>
    </source>
</evidence>
<dbReference type="InterPro" id="IPR042099">
    <property type="entry name" value="ANL_N_sf"/>
</dbReference>